<dbReference type="AlphaFoldDB" id="A0A6N2UDR3"/>
<reference evidence="2" key="1">
    <citation type="submission" date="2019-11" db="EMBL/GenBank/DDBJ databases">
        <authorList>
            <person name="Feng L."/>
        </authorList>
    </citation>
    <scope>NUCLEOTIDE SEQUENCE</scope>
    <source>
        <strain evidence="2">CnexileLFYP112</strain>
    </source>
</reference>
<evidence type="ECO:0000256" key="1">
    <source>
        <dbReference type="SAM" id="Phobius"/>
    </source>
</evidence>
<organism evidence="2">
    <name type="scientific">[Clostridium] nexile</name>
    <dbReference type="NCBI Taxonomy" id="29361"/>
    <lineage>
        <taxon>Bacteria</taxon>
        <taxon>Bacillati</taxon>
        <taxon>Bacillota</taxon>
        <taxon>Clostridia</taxon>
        <taxon>Lachnospirales</taxon>
        <taxon>Lachnospiraceae</taxon>
        <taxon>Tyzzerella</taxon>
    </lineage>
</organism>
<keyword evidence="1" id="KW-1133">Transmembrane helix</keyword>
<protein>
    <submittedName>
        <fullName evidence="2">Uncharacterized protein</fullName>
    </submittedName>
</protein>
<gene>
    <name evidence="2" type="ORF">CNLFYP112_02007</name>
</gene>
<keyword evidence="1" id="KW-0472">Membrane</keyword>
<accession>A0A6N2UDR3</accession>
<feature type="transmembrane region" description="Helical" evidence="1">
    <location>
        <begin position="7"/>
        <end position="24"/>
    </location>
</feature>
<evidence type="ECO:0000313" key="2">
    <source>
        <dbReference type="EMBL" id="VYT14982.1"/>
    </source>
</evidence>
<name>A0A6N2UDR3_9FIRM</name>
<sequence length="131" mass="15359">MRQKKNNILIVLLCGFIVLIIVWWNKQMNRYERPKGLTSYETVEQFIKAMNAGNDINGFLEQEVNDKGSSDVQFVDVTIERVKEDDEMAEYHVVMTEVHKKTHQETLTDWRVMLKKDLLSGEWMITSYGEG</sequence>
<keyword evidence="1" id="KW-0812">Transmembrane</keyword>
<proteinExistence type="predicted"/>
<dbReference type="EMBL" id="CACRTG010000015">
    <property type="protein sequence ID" value="VYT14982.1"/>
    <property type="molecule type" value="Genomic_DNA"/>
</dbReference>